<feature type="domain" description="UVR" evidence="2">
    <location>
        <begin position="133"/>
        <end position="168"/>
    </location>
</feature>
<dbReference type="Gene3D" id="1.10.10.10">
    <property type="entry name" value="Winged helix-like DNA-binding domain superfamily/Winged helix DNA-binding domain"/>
    <property type="match status" value="1"/>
</dbReference>
<dbReference type="InterPro" id="IPR051585">
    <property type="entry name" value="STE20_Ser/Thr_Kinases"/>
</dbReference>
<gene>
    <name evidence="3" type="ORF">MMEN_LOCUS9232</name>
</gene>
<dbReference type="PROSITE" id="PS50151">
    <property type="entry name" value="UVR"/>
    <property type="match status" value="1"/>
</dbReference>
<dbReference type="OrthoDB" id="77828at2759"/>
<dbReference type="Pfam" id="PF09170">
    <property type="entry name" value="STN1_2"/>
    <property type="match status" value="1"/>
</dbReference>
<dbReference type="Gene3D" id="1.10.10.980">
    <property type="entry name" value="CST, Suppressor of Cdc13 homolog, complex subunit STN1, N-terminal domain"/>
    <property type="match status" value="1"/>
</dbReference>
<evidence type="ECO:0000256" key="1">
    <source>
        <dbReference type="SAM" id="Coils"/>
    </source>
</evidence>
<protein>
    <submittedName>
        <fullName evidence="3">(Atlantic silverside) hypothetical protein</fullName>
    </submittedName>
</protein>
<dbReference type="GO" id="GO:0004674">
    <property type="term" value="F:protein serine/threonine kinase activity"/>
    <property type="evidence" value="ECO:0007669"/>
    <property type="project" value="UniProtKB-KW"/>
</dbReference>
<dbReference type="SUPFAM" id="SSF46785">
    <property type="entry name" value="Winged helix' DNA-binding domain"/>
    <property type="match status" value="1"/>
</dbReference>
<dbReference type="InterPro" id="IPR015253">
    <property type="entry name" value="CST_STN1_C"/>
</dbReference>
<proteinExistence type="predicted"/>
<dbReference type="AlphaFoldDB" id="A0A8S4B269"/>
<keyword evidence="1" id="KW-0175">Coiled coil</keyword>
<name>A0A8S4B269_9TELE</name>
<dbReference type="Proteomes" id="UP000677803">
    <property type="component" value="Unassembled WGS sequence"/>
</dbReference>
<accession>A0A8S4B269</accession>
<dbReference type="InterPro" id="IPR036388">
    <property type="entry name" value="WH-like_DNA-bd_sf"/>
</dbReference>
<feature type="coiled-coil region" evidence="1">
    <location>
        <begin position="129"/>
        <end position="226"/>
    </location>
</feature>
<reference evidence="3" key="1">
    <citation type="submission" date="2021-05" db="EMBL/GenBank/DDBJ databases">
        <authorList>
            <person name="Tigano A."/>
        </authorList>
    </citation>
    <scope>NUCLEOTIDE SEQUENCE</scope>
</reference>
<dbReference type="PANTHER" id="PTHR46538:SF1">
    <property type="entry name" value="NON-SPECIFIC SERINE_THREONINE PROTEIN KINASE"/>
    <property type="match status" value="1"/>
</dbReference>
<dbReference type="InterPro" id="IPR001943">
    <property type="entry name" value="UVR_dom"/>
</dbReference>
<dbReference type="PANTHER" id="PTHR46538">
    <property type="entry name" value="PROTEIN KINASE DOMAIN-CONTAINING PROTEIN"/>
    <property type="match status" value="1"/>
</dbReference>
<dbReference type="InterPro" id="IPR042082">
    <property type="entry name" value="CST_Stn1_wHTH1_sf"/>
</dbReference>
<organism evidence="3 4">
    <name type="scientific">Menidia menidia</name>
    <name type="common">Atlantic silverside</name>
    <dbReference type="NCBI Taxonomy" id="238744"/>
    <lineage>
        <taxon>Eukaryota</taxon>
        <taxon>Metazoa</taxon>
        <taxon>Chordata</taxon>
        <taxon>Craniata</taxon>
        <taxon>Vertebrata</taxon>
        <taxon>Euteleostomi</taxon>
        <taxon>Actinopterygii</taxon>
        <taxon>Neopterygii</taxon>
        <taxon>Teleostei</taxon>
        <taxon>Neoteleostei</taxon>
        <taxon>Acanthomorphata</taxon>
        <taxon>Ovalentaria</taxon>
        <taxon>Atherinomorphae</taxon>
        <taxon>Atheriniformes</taxon>
        <taxon>Atherinopsidae</taxon>
        <taxon>Menidiinae</taxon>
        <taxon>Menidia</taxon>
    </lineage>
</organism>
<dbReference type="EMBL" id="CAJRST010009224">
    <property type="protein sequence ID" value="CAG5900628.1"/>
    <property type="molecule type" value="Genomic_DNA"/>
</dbReference>
<evidence type="ECO:0000313" key="4">
    <source>
        <dbReference type="Proteomes" id="UP000677803"/>
    </source>
</evidence>
<keyword evidence="4" id="KW-1185">Reference proteome</keyword>
<evidence type="ECO:0000259" key="2">
    <source>
        <dbReference type="PROSITE" id="PS50151"/>
    </source>
</evidence>
<sequence length="238" mass="27675">MKQGEALKLKEPVAGPSGGQQLRLLLQEVLQILMDEGLVYRRVRSQDELYHVTSQDKELLMAVRDVIREDSRREKYVGRGVHVLHVLSAVRQRFSLNVSRGALELVLSALELSSDIISTGGSHYTASKKRQYDQEVENLERQQKQSIERLEQEHTTRLRDEAKRIKAEQDRELAKLQNLLKNRRKEEQEFLQKQQQDLDSALKKIIQQHKHELATVERDCLNHKQQLLRGAPPLCFPF</sequence>
<dbReference type="InterPro" id="IPR036390">
    <property type="entry name" value="WH_DNA-bd_sf"/>
</dbReference>
<comment type="caution">
    <text evidence="3">The sequence shown here is derived from an EMBL/GenBank/DDBJ whole genome shotgun (WGS) entry which is preliminary data.</text>
</comment>
<evidence type="ECO:0000313" key="3">
    <source>
        <dbReference type="EMBL" id="CAG5900628.1"/>
    </source>
</evidence>